<dbReference type="AlphaFoldDB" id="X1FJR6"/>
<evidence type="ECO:0000256" key="1">
    <source>
        <dbReference type="SAM" id="MobiDB-lite"/>
    </source>
</evidence>
<proteinExistence type="predicted"/>
<reference evidence="2" key="1">
    <citation type="journal article" date="2014" name="Front. Microbiol.">
        <title>High frequency of phylogenetically diverse reductive dehalogenase-homologous genes in deep subseafloor sedimentary metagenomes.</title>
        <authorList>
            <person name="Kawai M."/>
            <person name="Futagami T."/>
            <person name="Toyoda A."/>
            <person name="Takaki Y."/>
            <person name="Nishi S."/>
            <person name="Hori S."/>
            <person name="Arai W."/>
            <person name="Tsubouchi T."/>
            <person name="Morono Y."/>
            <person name="Uchiyama I."/>
            <person name="Ito T."/>
            <person name="Fujiyama A."/>
            <person name="Inagaki F."/>
            <person name="Takami H."/>
        </authorList>
    </citation>
    <scope>NUCLEOTIDE SEQUENCE</scope>
    <source>
        <strain evidence="2">Expedition CK06-06</strain>
    </source>
</reference>
<organism evidence="2">
    <name type="scientific">marine sediment metagenome</name>
    <dbReference type="NCBI Taxonomy" id="412755"/>
    <lineage>
        <taxon>unclassified sequences</taxon>
        <taxon>metagenomes</taxon>
        <taxon>ecological metagenomes</taxon>
    </lineage>
</organism>
<evidence type="ECO:0000313" key="2">
    <source>
        <dbReference type="EMBL" id="GAH45916.1"/>
    </source>
</evidence>
<feature type="non-terminal residue" evidence="2">
    <location>
        <position position="1"/>
    </location>
</feature>
<name>X1FJR6_9ZZZZ</name>
<dbReference type="EMBL" id="BARU01010211">
    <property type="protein sequence ID" value="GAH45916.1"/>
    <property type="molecule type" value="Genomic_DNA"/>
</dbReference>
<protein>
    <submittedName>
        <fullName evidence="2">Uncharacterized protein</fullName>
    </submittedName>
</protein>
<comment type="caution">
    <text evidence="2">The sequence shown here is derived from an EMBL/GenBank/DDBJ whole genome shotgun (WGS) entry which is preliminary data.</text>
</comment>
<feature type="region of interest" description="Disordered" evidence="1">
    <location>
        <begin position="1"/>
        <end position="38"/>
    </location>
</feature>
<sequence>RLSLDQSYQRLPGKSQPKSKDFHLERSGGAYFGKDRQM</sequence>
<gene>
    <name evidence="2" type="ORF">S03H2_19539</name>
</gene>
<accession>X1FJR6</accession>